<name>A0ABN3CDZ9_9ACTN</name>
<organism evidence="1 2">
    <name type="scientific">Nonomuraea monospora</name>
    <dbReference type="NCBI Taxonomy" id="568818"/>
    <lineage>
        <taxon>Bacteria</taxon>
        <taxon>Bacillati</taxon>
        <taxon>Actinomycetota</taxon>
        <taxon>Actinomycetes</taxon>
        <taxon>Streptosporangiales</taxon>
        <taxon>Streptosporangiaceae</taxon>
        <taxon>Nonomuraea</taxon>
    </lineage>
</organism>
<comment type="caution">
    <text evidence="1">The sequence shown here is derived from an EMBL/GenBank/DDBJ whole genome shotgun (WGS) entry which is preliminary data.</text>
</comment>
<evidence type="ECO:0000313" key="2">
    <source>
        <dbReference type="Proteomes" id="UP001499843"/>
    </source>
</evidence>
<protein>
    <submittedName>
        <fullName evidence="1">Uncharacterized protein</fullName>
    </submittedName>
</protein>
<dbReference type="Proteomes" id="UP001499843">
    <property type="component" value="Unassembled WGS sequence"/>
</dbReference>
<dbReference type="EMBL" id="BAAAQX010000006">
    <property type="protein sequence ID" value="GAA2207530.1"/>
    <property type="molecule type" value="Genomic_DNA"/>
</dbReference>
<sequence length="127" mass="13795">MAAVVPTRHRAYTPAAHQGERFTHLFASGQIGVRLPHAVSRASTQVTDGGMMSAPRDQDGFLHELEVEVEAEVSLVEASRPGEVAELPVTDWLFDPTDAEREEIGLRGLLDAVEVLEDGSRPDDHVA</sequence>
<gene>
    <name evidence="1" type="ORF">GCM10009850_029880</name>
</gene>
<accession>A0ABN3CDZ9</accession>
<reference evidence="1 2" key="1">
    <citation type="journal article" date="2019" name="Int. J. Syst. Evol. Microbiol.">
        <title>The Global Catalogue of Microorganisms (GCM) 10K type strain sequencing project: providing services to taxonomists for standard genome sequencing and annotation.</title>
        <authorList>
            <consortium name="The Broad Institute Genomics Platform"/>
            <consortium name="The Broad Institute Genome Sequencing Center for Infectious Disease"/>
            <person name="Wu L."/>
            <person name="Ma J."/>
        </authorList>
    </citation>
    <scope>NUCLEOTIDE SEQUENCE [LARGE SCALE GENOMIC DNA]</scope>
    <source>
        <strain evidence="1 2">JCM 16114</strain>
    </source>
</reference>
<evidence type="ECO:0000313" key="1">
    <source>
        <dbReference type="EMBL" id="GAA2207530.1"/>
    </source>
</evidence>
<keyword evidence="2" id="KW-1185">Reference proteome</keyword>
<proteinExistence type="predicted"/>